<evidence type="ECO:0000313" key="1">
    <source>
        <dbReference type="EMBL" id="QQQ44615.1"/>
    </source>
</evidence>
<evidence type="ECO:0000313" key="2">
    <source>
        <dbReference type="Proteomes" id="UP000596095"/>
    </source>
</evidence>
<sequence length="127" mass="13767">MAERDLTAAGKYQIRERILIERAVIRKAVSDLIAEGYAIQVHNGEELAVTGTRDVGTVMAAIMQTDEDRLYLLNVEGPAYAPKMTRAGWVHLVYGNDGWDVVSDYTTNLGDALTGAGDLADALGEIL</sequence>
<name>A0ABD7CAI1_STEMA</name>
<dbReference type="EMBL" id="CP067993">
    <property type="protein sequence ID" value="QQQ44615.1"/>
    <property type="molecule type" value="Genomic_DNA"/>
</dbReference>
<dbReference type="AlphaFoldDB" id="A0ABD7CAI1"/>
<dbReference type="Proteomes" id="UP000596095">
    <property type="component" value="Chromosome"/>
</dbReference>
<accession>A0ABD7CAI1</accession>
<reference evidence="1 2" key="1">
    <citation type="submission" date="2021-01" db="EMBL/GenBank/DDBJ databases">
        <title>Genome Characterization of a novel Stenotrophomonas isolate with high keratinase activity.</title>
        <authorList>
            <person name="Cao Z.-J."/>
        </authorList>
    </citation>
    <scope>NUCLEOTIDE SEQUENCE [LARGE SCALE GENOMIC DNA]</scope>
    <source>
        <strain evidence="1 2">DHHJ</strain>
    </source>
</reference>
<proteinExistence type="predicted"/>
<organism evidence="1 2">
    <name type="scientific">Stenotrophomonas maltophilia</name>
    <name type="common">Pseudomonas maltophilia</name>
    <name type="synonym">Xanthomonas maltophilia</name>
    <dbReference type="NCBI Taxonomy" id="40324"/>
    <lineage>
        <taxon>Bacteria</taxon>
        <taxon>Pseudomonadati</taxon>
        <taxon>Pseudomonadota</taxon>
        <taxon>Gammaproteobacteria</taxon>
        <taxon>Lysobacterales</taxon>
        <taxon>Lysobacteraceae</taxon>
        <taxon>Stenotrophomonas</taxon>
        <taxon>Stenotrophomonas maltophilia group</taxon>
    </lineage>
</organism>
<protein>
    <submittedName>
        <fullName evidence="1">Uncharacterized protein</fullName>
    </submittedName>
</protein>
<gene>
    <name evidence="1" type="ORF">JJL50_15330</name>
</gene>